<feature type="region of interest" description="Disordered" evidence="1">
    <location>
        <begin position="102"/>
        <end position="144"/>
    </location>
</feature>
<sequence length="157" mass="16466">MAKGHPPTPAPPNRHLRPPDIPWPQTSTNAHGADIQNGQLQDKIPRHQRKQRHVATGGSCRNGAGPVFSDPSLLQVTPSASVKLLSLLPLAVSFAPVLLHTSPRSSGETAVNGGPLQTSSPRVSAASSPLGEPLKSPKLAPAIEPHERAAILRMGSH</sequence>
<feature type="compositionally biased region" description="Pro residues" evidence="1">
    <location>
        <begin position="1"/>
        <end position="12"/>
    </location>
</feature>
<accession>A0A2D4M7C0</accession>
<evidence type="ECO:0000313" key="2">
    <source>
        <dbReference type="EMBL" id="LAB28766.1"/>
    </source>
</evidence>
<feature type="compositionally biased region" description="Polar residues" evidence="1">
    <location>
        <begin position="24"/>
        <end position="40"/>
    </location>
</feature>
<name>A0A2D4M7C0_9SAUR</name>
<reference evidence="2" key="1">
    <citation type="submission" date="2017-07" db="EMBL/GenBank/DDBJ databases">
        <authorList>
            <person name="Mikheyev A."/>
            <person name="Grau M."/>
        </authorList>
    </citation>
    <scope>NUCLEOTIDE SEQUENCE</scope>
    <source>
        <tissue evidence="2">Venom_gland</tissue>
    </source>
</reference>
<evidence type="ECO:0000256" key="1">
    <source>
        <dbReference type="SAM" id="MobiDB-lite"/>
    </source>
</evidence>
<reference evidence="2" key="2">
    <citation type="submission" date="2017-11" db="EMBL/GenBank/DDBJ databases">
        <title>Coralsnake Venomics: Analyses of Venom Gland Transcriptomes and Proteomes of Six Brazilian Taxa.</title>
        <authorList>
            <person name="Aird S.D."/>
            <person name="Jorge da Silva N."/>
            <person name="Qiu L."/>
            <person name="Villar-Briones A."/>
            <person name="Aparecida-Saddi V."/>
            <person name="Campos-Telles M.P."/>
            <person name="Grau M."/>
            <person name="Mikheyev A.S."/>
        </authorList>
    </citation>
    <scope>NUCLEOTIDE SEQUENCE</scope>
    <source>
        <tissue evidence="2">Venom_gland</tissue>
    </source>
</reference>
<organism evidence="2">
    <name type="scientific">Micrurus spixii</name>
    <name type="common">Amazon coral snake</name>
    <dbReference type="NCBI Taxonomy" id="129469"/>
    <lineage>
        <taxon>Eukaryota</taxon>
        <taxon>Metazoa</taxon>
        <taxon>Chordata</taxon>
        <taxon>Craniata</taxon>
        <taxon>Vertebrata</taxon>
        <taxon>Euteleostomi</taxon>
        <taxon>Lepidosauria</taxon>
        <taxon>Squamata</taxon>
        <taxon>Bifurcata</taxon>
        <taxon>Unidentata</taxon>
        <taxon>Episquamata</taxon>
        <taxon>Toxicofera</taxon>
        <taxon>Serpentes</taxon>
        <taxon>Colubroidea</taxon>
        <taxon>Elapidae</taxon>
        <taxon>Elapinae</taxon>
        <taxon>Micrurus</taxon>
    </lineage>
</organism>
<feature type="region of interest" description="Disordered" evidence="1">
    <location>
        <begin position="1"/>
        <end position="69"/>
    </location>
</feature>
<proteinExistence type="predicted"/>
<dbReference type="EMBL" id="IACM01072231">
    <property type="protein sequence ID" value="LAB28766.1"/>
    <property type="molecule type" value="Transcribed_RNA"/>
</dbReference>
<feature type="compositionally biased region" description="Polar residues" evidence="1">
    <location>
        <begin position="102"/>
        <end position="127"/>
    </location>
</feature>
<dbReference type="AlphaFoldDB" id="A0A2D4M7C0"/>
<protein>
    <submittedName>
        <fullName evidence="2">Uncharacterized protein</fullName>
    </submittedName>
</protein>